<name>X6PE33_RETFI</name>
<evidence type="ECO:0000313" key="5">
    <source>
        <dbReference type="Proteomes" id="UP000023152"/>
    </source>
</evidence>
<organism evidence="4 5">
    <name type="scientific">Reticulomyxa filosa</name>
    <dbReference type="NCBI Taxonomy" id="46433"/>
    <lineage>
        <taxon>Eukaryota</taxon>
        <taxon>Sar</taxon>
        <taxon>Rhizaria</taxon>
        <taxon>Retaria</taxon>
        <taxon>Foraminifera</taxon>
        <taxon>Monothalamids</taxon>
        <taxon>Reticulomyxidae</taxon>
        <taxon>Reticulomyxa</taxon>
    </lineage>
</organism>
<dbReference type="AlphaFoldDB" id="X6PE33"/>
<dbReference type="Pfam" id="PF13424">
    <property type="entry name" value="TPR_12"/>
    <property type="match status" value="2"/>
</dbReference>
<keyword evidence="2 3" id="KW-0802">TPR repeat</keyword>
<evidence type="ECO:0000313" key="4">
    <source>
        <dbReference type="EMBL" id="ETO36770.1"/>
    </source>
</evidence>
<accession>X6PE33</accession>
<dbReference type="PANTHER" id="PTHR45641">
    <property type="entry name" value="TETRATRICOPEPTIDE REPEAT PROTEIN (AFU_ORTHOLOGUE AFUA_6G03870)"/>
    <property type="match status" value="1"/>
</dbReference>
<dbReference type="PROSITE" id="PS50005">
    <property type="entry name" value="TPR"/>
    <property type="match status" value="2"/>
</dbReference>
<evidence type="ECO:0000256" key="3">
    <source>
        <dbReference type="PROSITE-ProRule" id="PRU00339"/>
    </source>
</evidence>
<keyword evidence="1" id="KW-0677">Repeat</keyword>
<reference evidence="4 5" key="1">
    <citation type="journal article" date="2013" name="Curr. Biol.">
        <title>The Genome of the Foraminiferan Reticulomyxa filosa.</title>
        <authorList>
            <person name="Glockner G."/>
            <person name="Hulsmann N."/>
            <person name="Schleicher M."/>
            <person name="Noegel A.A."/>
            <person name="Eichinger L."/>
            <person name="Gallinger C."/>
            <person name="Pawlowski J."/>
            <person name="Sierra R."/>
            <person name="Euteneuer U."/>
            <person name="Pillet L."/>
            <person name="Moustafa A."/>
            <person name="Platzer M."/>
            <person name="Groth M."/>
            <person name="Szafranski K."/>
            <person name="Schliwa M."/>
        </authorList>
    </citation>
    <scope>NUCLEOTIDE SEQUENCE [LARGE SCALE GENOMIC DNA]</scope>
</reference>
<keyword evidence="5" id="KW-1185">Reference proteome</keyword>
<dbReference type="PANTHER" id="PTHR45641:SF19">
    <property type="entry name" value="NEPHROCYSTIN-3"/>
    <property type="match status" value="1"/>
</dbReference>
<evidence type="ECO:0000256" key="1">
    <source>
        <dbReference type="ARBA" id="ARBA00022737"/>
    </source>
</evidence>
<comment type="caution">
    <text evidence="4">The sequence shown here is derived from an EMBL/GenBank/DDBJ whole genome shotgun (WGS) entry which is preliminary data.</text>
</comment>
<gene>
    <name evidence="4" type="ORF">RFI_00292</name>
</gene>
<protein>
    <submittedName>
        <fullName evidence="4">Putative tetratricopeptide TPR2 protein</fullName>
    </submittedName>
</protein>
<dbReference type="SUPFAM" id="SSF48452">
    <property type="entry name" value="TPR-like"/>
    <property type="match status" value="1"/>
</dbReference>
<dbReference type="SMART" id="SM00028">
    <property type="entry name" value="TPR"/>
    <property type="match status" value="4"/>
</dbReference>
<sequence length="661" mass="77214">MSSIETFVTIGSNKYTLHLTNLSFEGLKEQIVEVNKNNEQRNVLTKITDCDGHEIETDEQLQNIFDDFHSLHLYAYFQPTSTEKNAEKKQTMPFHQVKNPLVLLAGAMKYESQQSHLEGVKQDLDLFESLFQSKLGYQTFNTYNSQNTNTESLTLSDLNSFILRHRLDFINDNKFYDSLIFVWCGYTNFENTLLVTSDCQTKSWSDIQNELVINSEAKPKIFIVISYKQEIDNNAENVLCKQSGDVFTIIVNTKHLFDNSRNERKESHFTEMFCQIVQNNVNQSLQFVINQIMQRKITLHSLNFDTDIYLIPRLHNNDNKKDKISLMTVETLDLKKHWNKNWRKANAEAAKIVMKMLTANEQGLIIVASNTKLWQMAIRKCSITMEDTLFSLRVLINNEKTEKQQFEEYYLYVIKSKLVVLSEINIDGNAYAVNSEIQCKGKNVKITTQLFVTNNTTIDKQLLKFISPIQWNAKIHHDILVYIQDLEDRAHNHLAETSFNDAINCLQQALEFSIDNFGINHPYIGITYCLIGISYRSDSKYDEAIEYYEKALNTFLSIFGNEHIHIGNTYFHLGQGHFYKQDYDKTIEYYEHSLKIRKGKLEIKDRYSGDSYWNLGLTFEKKGEKNNACQYYEKAWKEYSMIFGEWNEETLQAKEEVNALQ</sequence>
<dbReference type="Gene3D" id="1.25.40.10">
    <property type="entry name" value="Tetratricopeptide repeat domain"/>
    <property type="match status" value="1"/>
</dbReference>
<feature type="repeat" description="TPR" evidence="3">
    <location>
        <begin position="567"/>
        <end position="600"/>
    </location>
</feature>
<proteinExistence type="predicted"/>
<evidence type="ECO:0000256" key="2">
    <source>
        <dbReference type="ARBA" id="ARBA00022803"/>
    </source>
</evidence>
<dbReference type="InterPro" id="IPR019734">
    <property type="entry name" value="TPR_rpt"/>
</dbReference>
<dbReference type="InterPro" id="IPR011990">
    <property type="entry name" value="TPR-like_helical_dom_sf"/>
</dbReference>
<feature type="repeat" description="TPR" evidence="3">
    <location>
        <begin position="525"/>
        <end position="558"/>
    </location>
</feature>
<dbReference type="EMBL" id="ASPP01000311">
    <property type="protein sequence ID" value="ETO36770.1"/>
    <property type="molecule type" value="Genomic_DNA"/>
</dbReference>
<dbReference type="Proteomes" id="UP000023152">
    <property type="component" value="Unassembled WGS sequence"/>
</dbReference>